<dbReference type="AlphaFoldDB" id="A0A0U0W7D8"/>
<feature type="signal peptide" evidence="1">
    <location>
        <begin position="1"/>
        <end position="26"/>
    </location>
</feature>
<evidence type="ECO:0008006" key="4">
    <source>
        <dbReference type="Google" id="ProtNLM"/>
    </source>
</evidence>
<dbReference type="Proteomes" id="UP000198875">
    <property type="component" value="Unassembled WGS sequence"/>
</dbReference>
<sequence precursor="true">MHRTVVAAAAAVAAVAVVGWPGTPRAAADNPVCTSTWCSFLSPSRNIGCEIDYQRGSGIPDETYCQTDSPPQSVRLSTDGSFKTCTGETCLGNSGEGTPTLAYGQAAGVGPFNCRSETGGITCTAGSGRGFTLSSGGIASVG</sequence>
<name>A0A0U0W7D8_MYCBE</name>
<keyword evidence="1" id="KW-0732">Signal</keyword>
<accession>A0A0U0W7D8</accession>
<reference evidence="2 3" key="1">
    <citation type="submission" date="2015-03" db="EMBL/GenBank/DDBJ databases">
        <authorList>
            <person name="Murphy D."/>
        </authorList>
    </citation>
    <scope>NUCLEOTIDE SEQUENCE [LARGE SCALE GENOMIC DNA]</scope>
    <source>
        <strain evidence="2 3">DSM 44277</strain>
    </source>
</reference>
<proteinExistence type="predicted"/>
<protein>
    <recommendedName>
        <fullName evidence="4">Secreted protein</fullName>
    </recommendedName>
</protein>
<evidence type="ECO:0000256" key="1">
    <source>
        <dbReference type="SAM" id="SignalP"/>
    </source>
</evidence>
<dbReference type="OrthoDB" id="4412036at2"/>
<dbReference type="RefSeq" id="WP_085183323.1">
    <property type="nucleotide sequence ID" value="NZ_CSTD01000002.1"/>
</dbReference>
<evidence type="ECO:0000313" key="3">
    <source>
        <dbReference type="Proteomes" id="UP000198875"/>
    </source>
</evidence>
<evidence type="ECO:0000313" key="2">
    <source>
        <dbReference type="EMBL" id="CPR10947.1"/>
    </source>
</evidence>
<dbReference type="EMBL" id="CSTD01000002">
    <property type="protein sequence ID" value="CPR10947.1"/>
    <property type="molecule type" value="Genomic_DNA"/>
</dbReference>
<organism evidence="2 3">
    <name type="scientific">Mycobacterium bohemicum DSM 44277</name>
    <dbReference type="NCBI Taxonomy" id="1236609"/>
    <lineage>
        <taxon>Bacteria</taxon>
        <taxon>Bacillati</taxon>
        <taxon>Actinomycetota</taxon>
        <taxon>Actinomycetes</taxon>
        <taxon>Mycobacteriales</taxon>
        <taxon>Mycobacteriaceae</taxon>
        <taxon>Mycobacterium</taxon>
    </lineage>
</organism>
<gene>
    <name evidence="2" type="ORF">BN971_02222</name>
</gene>
<feature type="chain" id="PRO_5039624766" description="Secreted protein" evidence="1">
    <location>
        <begin position="27"/>
        <end position="142"/>
    </location>
</feature>